<keyword evidence="3" id="KW-1185">Reference proteome</keyword>
<feature type="transmembrane region" description="Helical" evidence="1">
    <location>
        <begin position="94"/>
        <end position="115"/>
    </location>
</feature>
<keyword evidence="1" id="KW-1133">Transmembrane helix</keyword>
<protein>
    <submittedName>
        <fullName evidence="2">Uncharacterized protein</fullName>
    </submittedName>
</protein>
<dbReference type="Proteomes" id="UP000297258">
    <property type="component" value="Unassembled WGS sequence"/>
</dbReference>
<evidence type="ECO:0000256" key="1">
    <source>
        <dbReference type="SAM" id="Phobius"/>
    </source>
</evidence>
<feature type="transmembrane region" description="Helical" evidence="1">
    <location>
        <begin position="65"/>
        <end position="82"/>
    </location>
</feature>
<dbReference type="OrthoDB" id="8758313at2"/>
<gene>
    <name evidence="2" type="ORF">E4O92_08535</name>
</gene>
<name>A0A4Y9T1T6_9BURK</name>
<dbReference type="RefSeq" id="WP_135189341.1">
    <property type="nucleotide sequence ID" value="NZ_SPUM01000047.1"/>
</dbReference>
<comment type="caution">
    <text evidence="2">The sequence shown here is derived from an EMBL/GenBank/DDBJ whole genome shotgun (WGS) entry which is preliminary data.</text>
</comment>
<sequence length="120" mass="13566">MTSKRVLIIMLVMIGFFSGLDAAYRASGLPQSLGWNLSLELALNFLGFAWYRYDSDARHYIRSRWLNVCIVGLMPFAVPYYLVRSRQRGEKLRAIFKCAGFAFLMLLASAVGVLLGRHAV</sequence>
<dbReference type="AlphaFoldDB" id="A0A4Y9T1T6"/>
<accession>A0A4Y9T1T6</accession>
<keyword evidence="1" id="KW-0812">Transmembrane</keyword>
<organism evidence="2 3">
    <name type="scientific">Massilia horti</name>
    <dbReference type="NCBI Taxonomy" id="2562153"/>
    <lineage>
        <taxon>Bacteria</taxon>
        <taxon>Pseudomonadati</taxon>
        <taxon>Pseudomonadota</taxon>
        <taxon>Betaproteobacteria</taxon>
        <taxon>Burkholderiales</taxon>
        <taxon>Oxalobacteraceae</taxon>
        <taxon>Telluria group</taxon>
        <taxon>Massilia</taxon>
    </lineage>
</organism>
<evidence type="ECO:0000313" key="2">
    <source>
        <dbReference type="EMBL" id="TFW32960.1"/>
    </source>
</evidence>
<dbReference type="EMBL" id="SPUM01000047">
    <property type="protein sequence ID" value="TFW32960.1"/>
    <property type="molecule type" value="Genomic_DNA"/>
</dbReference>
<keyword evidence="1" id="KW-0472">Membrane</keyword>
<reference evidence="2 3" key="1">
    <citation type="submission" date="2019-03" db="EMBL/GenBank/DDBJ databases">
        <title>Draft genome of Massilia hortus sp. nov., a novel bacterial species of the Oxalobacteraceae family.</title>
        <authorList>
            <person name="Peta V."/>
            <person name="Raths R."/>
            <person name="Bucking H."/>
        </authorList>
    </citation>
    <scope>NUCLEOTIDE SEQUENCE [LARGE SCALE GENOMIC DNA]</scope>
    <source>
        <strain evidence="2 3">ONC3</strain>
    </source>
</reference>
<proteinExistence type="predicted"/>
<evidence type="ECO:0000313" key="3">
    <source>
        <dbReference type="Proteomes" id="UP000297258"/>
    </source>
</evidence>